<feature type="domain" description="NfeD-like C-terminal" evidence="7">
    <location>
        <begin position="375"/>
        <end position="429"/>
    </location>
</feature>
<reference evidence="10 11" key="1">
    <citation type="journal article" date="2021" name="Int. J. Syst. Evol. Microbiol.">
        <title>Steroidobacter gossypii sp. nov., isolated from soil of cotton cropping field.</title>
        <authorList>
            <person name="Huang R."/>
            <person name="Yang S."/>
            <person name="Zhen C."/>
            <person name="Liu W."/>
        </authorList>
    </citation>
    <scope>NUCLEOTIDE SEQUENCE [LARGE SCALE GENOMIC DNA]</scope>
    <source>
        <strain evidence="10 11">S1-65</strain>
    </source>
</reference>
<evidence type="ECO:0000313" key="10">
    <source>
        <dbReference type="EMBL" id="MBM0103364.1"/>
    </source>
</evidence>
<sequence>MRLEIRDAIGPATSDFLSRGLEHARERNARLLVLEMDTPGGLDTATRDMVQEILSSTVPVAIYVSPSGARAASAGTYLLYASHIAAMAPATSVGAATPIQIGGGGPREPAPQNKEKETKEDKAKDDKTDENVTATEPATAAERKAINDSVAFIRGLAELRDRNADWAESAVRQAVSLTASKALEQNVIDIVATDLPDLLRQIDGRRVRTQQGVVELRTDGLIVEEFQADWRTRLLSVLTNPNVAYFLMLAGVYGLLLEGYNPGAILPGVVGAVCLLLALYAFQILSVNYAGLALMALGIALIVGEAFAPSFGVLGIGGIAAFVFGSILLFDEGVPGFQIARGLIAGVALAAGVVMLLTVGVFMRARKARVTTGVEQMLQGTAIALEDFDAKGRVDIHGEIWNAVTQAPVKKGQKLRVLRVDGLTLEVMPFN</sequence>
<evidence type="ECO:0000256" key="3">
    <source>
        <dbReference type="ARBA" id="ARBA00022989"/>
    </source>
</evidence>
<evidence type="ECO:0000259" key="8">
    <source>
        <dbReference type="Pfam" id="PF24961"/>
    </source>
</evidence>
<feature type="transmembrane region" description="Helical" evidence="6">
    <location>
        <begin position="234"/>
        <end position="256"/>
    </location>
</feature>
<evidence type="ECO:0000256" key="2">
    <source>
        <dbReference type="ARBA" id="ARBA00022692"/>
    </source>
</evidence>
<feature type="transmembrane region" description="Helical" evidence="6">
    <location>
        <begin position="289"/>
        <end position="307"/>
    </location>
</feature>
<evidence type="ECO:0000259" key="7">
    <source>
        <dbReference type="Pfam" id="PF01957"/>
    </source>
</evidence>
<dbReference type="PANTHER" id="PTHR33507:SF4">
    <property type="entry name" value="NODULATION COMPETITIVENESS PROTEIN NFED"/>
    <property type="match status" value="1"/>
</dbReference>
<organism evidence="10 11">
    <name type="scientific">Steroidobacter gossypii</name>
    <dbReference type="NCBI Taxonomy" id="2805490"/>
    <lineage>
        <taxon>Bacteria</taxon>
        <taxon>Pseudomonadati</taxon>
        <taxon>Pseudomonadota</taxon>
        <taxon>Gammaproteobacteria</taxon>
        <taxon>Steroidobacterales</taxon>
        <taxon>Steroidobacteraceae</taxon>
        <taxon>Steroidobacter</taxon>
    </lineage>
</organism>
<dbReference type="SUPFAM" id="SSF141322">
    <property type="entry name" value="NfeD domain-like"/>
    <property type="match status" value="1"/>
</dbReference>
<dbReference type="Proteomes" id="UP000661077">
    <property type="component" value="Unassembled WGS sequence"/>
</dbReference>
<dbReference type="InterPro" id="IPR056738">
    <property type="entry name" value="NfeD1b_N"/>
</dbReference>
<dbReference type="SUPFAM" id="SSF52096">
    <property type="entry name" value="ClpP/crotonase"/>
    <property type="match status" value="1"/>
</dbReference>
<dbReference type="InterPro" id="IPR052165">
    <property type="entry name" value="Membrane_assoc_protease"/>
</dbReference>
<name>A0ABS1WQW2_9GAMM</name>
<comment type="caution">
    <text evidence="10">The sequence shown here is derived from an EMBL/GenBank/DDBJ whole genome shotgun (WGS) entry which is preliminary data.</text>
</comment>
<feature type="region of interest" description="Disordered" evidence="5">
    <location>
        <begin position="98"/>
        <end position="138"/>
    </location>
</feature>
<feature type="transmembrane region" description="Helical" evidence="6">
    <location>
        <begin position="262"/>
        <end position="282"/>
    </location>
</feature>
<dbReference type="Gene3D" id="2.40.50.140">
    <property type="entry name" value="Nucleic acid-binding proteins"/>
    <property type="match status" value="1"/>
</dbReference>
<gene>
    <name evidence="10" type="ORF">JM946_01345</name>
</gene>
<evidence type="ECO:0000256" key="1">
    <source>
        <dbReference type="ARBA" id="ARBA00004141"/>
    </source>
</evidence>
<proteinExistence type="predicted"/>
<comment type="subcellular location">
    <subcellularLocation>
        <location evidence="1">Membrane</location>
        <topology evidence="1">Multi-pass membrane protein</topology>
    </subcellularLocation>
</comment>
<evidence type="ECO:0000256" key="5">
    <source>
        <dbReference type="SAM" id="MobiDB-lite"/>
    </source>
</evidence>
<dbReference type="InterPro" id="IPR056739">
    <property type="entry name" value="NfeD_membrane"/>
</dbReference>
<dbReference type="Pfam" id="PF25145">
    <property type="entry name" value="NfeD1b_N"/>
    <property type="match status" value="1"/>
</dbReference>
<keyword evidence="2 6" id="KW-0812">Transmembrane</keyword>
<dbReference type="InterPro" id="IPR029045">
    <property type="entry name" value="ClpP/crotonase-like_dom_sf"/>
</dbReference>
<dbReference type="CDD" id="cd07020">
    <property type="entry name" value="Clp_protease_NfeD_1"/>
    <property type="match status" value="1"/>
</dbReference>
<feature type="domain" description="NfeD integral membrane" evidence="8">
    <location>
        <begin position="242"/>
        <end position="358"/>
    </location>
</feature>
<evidence type="ECO:0000256" key="6">
    <source>
        <dbReference type="SAM" id="Phobius"/>
    </source>
</evidence>
<keyword evidence="3 6" id="KW-1133">Transmembrane helix</keyword>
<dbReference type="Pfam" id="PF24961">
    <property type="entry name" value="NfeD_membrane"/>
    <property type="match status" value="1"/>
</dbReference>
<dbReference type="EMBL" id="JAEVLS010000001">
    <property type="protein sequence ID" value="MBM0103364.1"/>
    <property type="molecule type" value="Genomic_DNA"/>
</dbReference>
<dbReference type="InterPro" id="IPR012340">
    <property type="entry name" value="NA-bd_OB-fold"/>
</dbReference>
<keyword evidence="11" id="KW-1185">Reference proteome</keyword>
<feature type="transmembrane region" description="Helical" evidence="6">
    <location>
        <begin position="342"/>
        <end position="363"/>
    </location>
</feature>
<evidence type="ECO:0000256" key="4">
    <source>
        <dbReference type="ARBA" id="ARBA00023136"/>
    </source>
</evidence>
<accession>A0ABS1WQW2</accession>
<keyword evidence="4 6" id="KW-0472">Membrane</keyword>
<protein>
    <submittedName>
        <fullName evidence="10">Nodulation protein NfeD</fullName>
    </submittedName>
</protein>
<dbReference type="PANTHER" id="PTHR33507">
    <property type="entry name" value="INNER MEMBRANE PROTEIN YBBJ"/>
    <property type="match status" value="1"/>
</dbReference>
<dbReference type="Gene3D" id="3.90.226.10">
    <property type="entry name" value="2-enoyl-CoA Hydratase, Chain A, domain 1"/>
    <property type="match status" value="1"/>
</dbReference>
<feature type="transmembrane region" description="Helical" evidence="6">
    <location>
        <begin position="313"/>
        <end position="330"/>
    </location>
</feature>
<evidence type="ECO:0000313" key="11">
    <source>
        <dbReference type="Proteomes" id="UP000661077"/>
    </source>
</evidence>
<dbReference type="InterPro" id="IPR002810">
    <property type="entry name" value="NfeD-like_C"/>
</dbReference>
<feature type="domain" description="NfeD1b N-terminal" evidence="9">
    <location>
        <begin position="5"/>
        <end position="114"/>
    </location>
</feature>
<dbReference type="RefSeq" id="WP_203165341.1">
    <property type="nucleotide sequence ID" value="NZ_JAEVLS010000001.1"/>
</dbReference>
<dbReference type="Pfam" id="PF01957">
    <property type="entry name" value="NfeD"/>
    <property type="match status" value="1"/>
</dbReference>
<evidence type="ECO:0000259" key="9">
    <source>
        <dbReference type="Pfam" id="PF25145"/>
    </source>
</evidence>
<feature type="compositionally biased region" description="Basic and acidic residues" evidence="5">
    <location>
        <begin position="113"/>
        <end position="130"/>
    </location>
</feature>